<protein>
    <submittedName>
        <fullName evidence="3">Histidine kinase</fullName>
    </submittedName>
</protein>
<dbReference type="InterPro" id="IPR036890">
    <property type="entry name" value="HATPase_C_sf"/>
</dbReference>
<dbReference type="SUPFAM" id="SSF55874">
    <property type="entry name" value="ATPase domain of HSP90 chaperone/DNA topoisomerase II/histidine kinase"/>
    <property type="match status" value="1"/>
</dbReference>
<evidence type="ECO:0000259" key="2">
    <source>
        <dbReference type="Pfam" id="PF06580"/>
    </source>
</evidence>
<keyword evidence="3" id="KW-0808">Transferase</keyword>
<accession>A0A2T5J6U9</accession>
<reference evidence="3 4" key="1">
    <citation type="submission" date="2018-04" db="EMBL/GenBank/DDBJ databases">
        <title>Genomic Encyclopedia of Archaeal and Bacterial Type Strains, Phase II (KMG-II): from individual species to whole genera.</title>
        <authorList>
            <person name="Goeker M."/>
        </authorList>
    </citation>
    <scope>NUCLEOTIDE SEQUENCE [LARGE SCALE GENOMIC DNA]</scope>
    <source>
        <strain evidence="3 4">DSM 26809</strain>
    </source>
</reference>
<dbReference type="RefSeq" id="WP_107829514.1">
    <property type="nucleotide sequence ID" value="NZ_CP160205.1"/>
</dbReference>
<evidence type="ECO:0000313" key="3">
    <source>
        <dbReference type="EMBL" id="PTQ94829.1"/>
    </source>
</evidence>
<feature type="transmembrane region" description="Helical" evidence="1">
    <location>
        <begin position="75"/>
        <end position="93"/>
    </location>
</feature>
<name>A0A2T5J6U9_9SPHI</name>
<dbReference type="InterPro" id="IPR050640">
    <property type="entry name" value="Bact_2-comp_sensor_kinase"/>
</dbReference>
<dbReference type="InterPro" id="IPR010559">
    <property type="entry name" value="Sig_transdc_His_kin_internal"/>
</dbReference>
<keyword evidence="1" id="KW-0812">Transmembrane</keyword>
<dbReference type="GO" id="GO:0000155">
    <property type="term" value="F:phosphorelay sensor kinase activity"/>
    <property type="evidence" value="ECO:0007669"/>
    <property type="project" value="InterPro"/>
</dbReference>
<proteinExistence type="predicted"/>
<keyword evidence="4" id="KW-1185">Reference proteome</keyword>
<feature type="transmembrane region" description="Helical" evidence="1">
    <location>
        <begin position="12"/>
        <end position="31"/>
    </location>
</feature>
<feature type="transmembrane region" description="Helical" evidence="1">
    <location>
        <begin position="43"/>
        <end position="63"/>
    </location>
</feature>
<dbReference type="Proteomes" id="UP000244168">
    <property type="component" value="Unassembled WGS sequence"/>
</dbReference>
<dbReference type="OrthoDB" id="9792992at2"/>
<keyword evidence="3" id="KW-0418">Kinase</keyword>
<evidence type="ECO:0000256" key="1">
    <source>
        <dbReference type="SAM" id="Phobius"/>
    </source>
</evidence>
<dbReference type="Gene3D" id="3.30.565.10">
    <property type="entry name" value="Histidine kinase-like ATPase, C-terminal domain"/>
    <property type="match status" value="1"/>
</dbReference>
<dbReference type="PANTHER" id="PTHR34220:SF7">
    <property type="entry name" value="SENSOR HISTIDINE KINASE YPDA"/>
    <property type="match status" value="1"/>
</dbReference>
<keyword evidence="1" id="KW-0472">Membrane</keyword>
<feature type="transmembrane region" description="Helical" evidence="1">
    <location>
        <begin position="170"/>
        <end position="194"/>
    </location>
</feature>
<keyword evidence="1" id="KW-1133">Transmembrane helix</keyword>
<comment type="caution">
    <text evidence="3">The sequence shown here is derived from an EMBL/GenBank/DDBJ whole genome shotgun (WGS) entry which is preliminary data.</text>
</comment>
<feature type="domain" description="Signal transduction histidine kinase internal region" evidence="2">
    <location>
        <begin position="214"/>
        <end position="291"/>
    </location>
</feature>
<dbReference type="Pfam" id="PF06580">
    <property type="entry name" value="His_kinase"/>
    <property type="match status" value="1"/>
</dbReference>
<organism evidence="3 4">
    <name type="scientific">Mucilaginibacter yixingensis</name>
    <dbReference type="NCBI Taxonomy" id="1295612"/>
    <lineage>
        <taxon>Bacteria</taxon>
        <taxon>Pseudomonadati</taxon>
        <taxon>Bacteroidota</taxon>
        <taxon>Sphingobacteriia</taxon>
        <taxon>Sphingobacteriales</taxon>
        <taxon>Sphingobacteriaceae</taxon>
        <taxon>Mucilaginibacter</taxon>
    </lineage>
</organism>
<evidence type="ECO:0000313" key="4">
    <source>
        <dbReference type="Proteomes" id="UP000244168"/>
    </source>
</evidence>
<dbReference type="AlphaFoldDB" id="A0A2T5J6U9"/>
<dbReference type="GO" id="GO:0016020">
    <property type="term" value="C:membrane"/>
    <property type="evidence" value="ECO:0007669"/>
    <property type="project" value="InterPro"/>
</dbReference>
<dbReference type="PANTHER" id="PTHR34220">
    <property type="entry name" value="SENSOR HISTIDINE KINASE YPDA"/>
    <property type="match status" value="1"/>
</dbReference>
<dbReference type="EMBL" id="QAOQ01000006">
    <property type="protein sequence ID" value="PTQ94829.1"/>
    <property type="molecule type" value="Genomic_DNA"/>
</dbReference>
<sequence length="404" mass="47112">MALKKFFTGKYLQVALHVVFWALFIISPYLFRNPTTYKGFSPWQYRLLLNNALLAAFFYFNAYVLYSFVYKRKGVALYALSLVIAVVGVLFVSRGMDNWLFPPPPHPPHGMEAFSHGPRFMHDSTYLKLDSAGRKAYRDSLHQVRLARGDGRRFRQMFRPDRTGFDRGWFGWYFTNLIFYIAIIGISTSYRIIIDNSRTEDVRKEKENENLKTELSFLRSQVSPHFIFNTLNSMVSLARKKSDMLEPSLIELSRLMRYMLYENDDEKVQLSREVEYLKSYIALQMLRFGDDVTIVFNPPADLNAYYIEPMLLAPFVENAFKHGVGMVIDPQINIVLQVDAETGWMDFRVMNTVAPPMHSKDKDSGIGLTNVRRRLELLYKDAHQLDIMENDKMFVIDLKIKLTT</sequence>
<gene>
    <name evidence="3" type="ORF">C8P68_10639</name>
</gene>